<comment type="similarity">
    <text evidence="2 7">Belongs to the complex I subunit 1 family.</text>
</comment>
<dbReference type="PANTHER" id="PTHR11432:SF3">
    <property type="entry name" value="NADH-UBIQUINONE OXIDOREDUCTASE CHAIN 1"/>
    <property type="match status" value="1"/>
</dbReference>
<gene>
    <name evidence="10" type="primary">nad1</name>
</gene>
<feature type="transmembrane region" description="Helical" evidence="9">
    <location>
        <begin position="145"/>
        <end position="165"/>
    </location>
</feature>
<dbReference type="GO" id="GO:0008137">
    <property type="term" value="F:NADH dehydrogenase (ubiquinone) activity"/>
    <property type="evidence" value="ECO:0007669"/>
    <property type="project" value="UniProtKB-EC"/>
</dbReference>
<keyword evidence="6 9" id="KW-0472">Membrane</keyword>
<evidence type="ECO:0000256" key="7">
    <source>
        <dbReference type="RuleBase" id="RU000471"/>
    </source>
</evidence>
<evidence type="ECO:0000256" key="5">
    <source>
        <dbReference type="ARBA" id="ARBA00022989"/>
    </source>
</evidence>
<evidence type="ECO:0000256" key="2">
    <source>
        <dbReference type="ARBA" id="ARBA00010535"/>
    </source>
</evidence>
<dbReference type="PROSITE" id="PS00668">
    <property type="entry name" value="COMPLEX1_ND1_2"/>
    <property type="match status" value="1"/>
</dbReference>
<evidence type="ECO:0000256" key="9">
    <source>
        <dbReference type="SAM" id="Phobius"/>
    </source>
</evidence>
<feature type="transmembrane region" description="Helical" evidence="9">
    <location>
        <begin position="247"/>
        <end position="264"/>
    </location>
</feature>
<dbReference type="PANTHER" id="PTHR11432">
    <property type="entry name" value="NADH DEHYDROGENASE SUBUNIT 1"/>
    <property type="match status" value="1"/>
</dbReference>
<dbReference type="GO" id="GO:0005743">
    <property type="term" value="C:mitochondrial inner membrane"/>
    <property type="evidence" value="ECO:0007669"/>
    <property type="project" value="UniProtKB-SubCell"/>
</dbReference>
<keyword evidence="7" id="KW-0520">NAD</keyword>
<dbReference type="Pfam" id="PF00146">
    <property type="entry name" value="NADHdh"/>
    <property type="match status" value="1"/>
</dbReference>
<dbReference type="EMBL" id="JQ038231">
    <property type="protein sequence ID" value="AFD18243.1"/>
    <property type="molecule type" value="Genomic_DNA"/>
</dbReference>
<dbReference type="InterPro" id="IPR001694">
    <property type="entry name" value="NADH_UbQ_OxRdtase_su1/FPO"/>
</dbReference>
<dbReference type="AlphaFoldDB" id="A0A3G0WMJ2"/>
<feature type="transmembrane region" description="Helical" evidence="9">
    <location>
        <begin position="221"/>
        <end position="241"/>
    </location>
</feature>
<feature type="transmembrane region" description="Helical" evidence="9">
    <location>
        <begin position="75"/>
        <end position="97"/>
    </location>
</feature>
<keyword evidence="5 9" id="KW-1133">Transmembrane helix</keyword>
<evidence type="ECO:0000256" key="1">
    <source>
        <dbReference type="ARBA" id="ARBA00004141"/>
    </source>
</evidence>
<accession>A0A3G0WMJ2</accession>
<evidence type="ECO:0000256" key="4">
    <source>
        <dbReference type="ARBA" id="ARBA00022692"/>
    </source>
</evidence>
<evidence type="ECO:0000313" key="10">
    <source>
        <dbReference type="EMBL" id="AFD18243.1"/>
    </source>
</evidence>
<dbReference type="EC" id="7.1.1.2" evidence="8"/>
<dbReference type="GO" id="GO:0003954">
    <property type="term" value="F:NADH dehydrogenase activity"/>
    <property type="evidence" value="ECO:0007669"/>
    <property type="project" value="TreeGrafter"/>
</dbReference>
<feature type="transmembrane region" description="Helical" evidence="9">
    <location>
        <begin position="6"/>
        <end position="27"/>
    </location>
</feature>
<reference evidence="10" key="1">
    <citation type="submission" date="2011-11" db="EMBL/GenBank/DDBJ databases">
        <title>The complete mitochondrial genome of Pseudorhabdosynochus yangjiangensis (Platyhelminthes: Monogenea).</title>
        <authorList>
            <person name="Zhang J."/>
            <person name="Wu X."/>
            <person name="Xie M."/>
            <person name="Li A."/>
        </authorList>
    </citation>
    <scope>NUCLEOTIDE SEQUENCE</scope>
</reference>
<dbReference type="InterPro" id="IPR018086">
    <property type="entry name" value="NADH_UbQ_OxRdtase_su1_CS"/>
</dbReference>
<feature type="transmembrane region" description="Helical" evidence="9">
    <location>
        <begin position="276"/>
        <end position="295"/>
    </location>
</feature>
<comment type="subcellular location">
    <subcellularLocation>
        <location evidence="1">Membrane</location>
        <topology evidence="1">Multi-pass membrane protein</topology>
    </subcellularLocation>
    <subcellularLocation>
        <location evidence="7">Mitochondrion inner membrane</location>
        <topology evidence="7">Multi-pass membrane protein</topology>
    </subcellularLocation>
</comment>
<geneLocation type="mitochondrion" evidence="10"/>
<comment type="catalytic activity">
    <reaction evidence="8">
        <text>a ubiquinone + NADH + 5 H(+)(in) = a ubiquinol + NAD(+) + 4 H(+)(out)</text>
        <dbReference type="Rhea" id="RHEA:29091"/>
        <dbReference type="Rhea" id="RHEA-COMP:9565"/>
        <dbReference type="Rhea" id="RHEA-COMP:9566"/>
        <dbReference type="ChEBI" id="CHEBI:15378"/>
        <dbReference type="ChEBI" id="CHEBI:16389"/>
        <dbReference type="ChEBI" id="CHEBI:17976"/>
        <dbReference type="ChEBI" id="CHEBI:57540"/>
        <dbReference type="ChEBI" id="CHEBI:57945"/>
        <dbReference type="EC" id="7.1.1.2"/>
    </reaction>
</comment>
<evidence type="ECO:0000256" key="8">
    <source>
        <dbReference type="RuleBase" id="RU000473"/>
    </source>
</evidence>
<keyword evidence="8" id="KW-0830">Ubiquinone</keyword>
<protein>
    <recommendedName>
        <fullName evidence="3 8">NADH-ubiquinone oxidoreductase chain 1</fullName>
        <ecNumber evidence="8">7.1.1.2</ecNumber>
    </recommendedName>
</protein>
<keyword evidence="8 10" id="KW-0496">Mitochondrion</keyword>
<dbReference type="GO" id="GO:0009060">
    <property type="term" value="P:aerobic respiration"/>
    <property type="evidence" value="ECO:0007669"/>
    <property type="project" value="TreeGrafter"/>
</dbReference>
<evidence type="ECO:0000256" key="6">
    <source>
        <dbReference type="ARBA" id="ARBA00023136"/>
    </source>
</evidence>
<feature type="transmembrane region" description="Helical" evidence="9">
    <location>
        <begin position="103"/>
        <end position="124"/>
    </location>
</feature>
<keyword evidence="4 7" id="KW-0812">Transmembrane</keyword>
<evidence type="ECO:0000256" key="3">
    <source>
        <dbReference type="ARBA" id="ARBA00021009"/>
    </source>
</evidence>
<feature type="transmembrane region" description="Helical" evidence="9">
    <location>
        <begin position="171"/>
        <end position="193"/>
    </location>
</feature>
<sequence>MLFFINQLLGFFMAFIFVMVFVAFFILSERKILGYVQIRKGPNKVGLSGLFQSFADLIKLIIKLKIVQFLGRSNLALLGVIIIVSISFFYMIFYYYITSGDNLNYGFMWFLIITSMGSYSFLLVGWGSYNKYSLLGALRASFGSVTFEASLLCLLVIYGLINFSYNLNIEWLGGSIIWCLIPLYFLWWVCVLCETNRTPFDYAESESDLVSGFNVEYSNTYFTCLFACEYLIIYVMSWMLALIFFNNWLLLIFSLIHSIFIIWTRGTLPRVRFDSFVNFMWLYIILISAIFIGLFV</sequence>
<organism evidence="10">
    <name type="scientific">Pseudorhabdosynochus yangjiangensis</name>
    <dbReference type="NCBI Taxonomy" id="1131907"/>
    <lineage>
        <taxon>Eukaryota</taxon>
        <taxon>Metazoa</taxon>
        <taxon>Spiralia</taxon>
        <taxon>Lophotrochozoa</taxon>
        <taxon>Platyhelminthes</taxon>
        <taxon>Monogenea</taxon>
        <taxon>Monopisthocotylea</taxon>
        <taxon>Dactylogyridea</taxon>
        <taxon>Diplectanidae</taxon>
        <taxon>Pseudorhabdosynochus</taxon>
    </lineage>
</organism>
<name>A0A3G0WMJ2_9PLAT</name>
<proteinExistence type="inferred from homology"/>